<reference evidence="3 4" key="1">
    <citation type="journal article" date="2014" name="Genome Announc.">
        <title>Draft Genome Sequence of the Iron-Oxidizing, Acidophilic, and Halotolerant 'Thiobacillus prosperus' Type Strain DSM 5130.</title>
        <authorList>
            <person name="Ossandon F.J."/>
            <person name="Cardenas J.P."/>
            <person name="Corbett M."/>
            <person name="Quatrini R."/>
            <person name="Holmes D.S."/>
            <person name="Watkin E."/>
        </authorList>
    </citation>
    <scope>NUCLEOTIDE SEQUENCE [LARGE SCALE GENOMIC DNA]</scope>
    <source>
        <strain evidence="3 4">DSM 5130</strain>
    </source>
</reference>
<dbReference type="OrthoDB" id="5781119at2"/>
<dbReference type="Pfam" id="PF00582">
    <property type="entry name" value="Usp"/>
    <property type="match status" value="1"/>
</dbReference>
<dbReference type="CDD" id="cd00293">
    <property type="entry name" value="USP-like"/>
    <property type="match status" value="1"/>
</dbReference>
<dbReference type="AlphaFoldDB" id="A0A1A6C4Q2"/>
<accession>A0A1A6C4Q2</accession>
<keyword evidence="4" id="KW-1185">Reference proteome</keyword>
<dbReference type="InterPro" id="IPR014729">
    <property type="entry name" value="Rossmann-like_a/b/a_fold"/>
</dbReference>
<dbReference type="STRING" id="160660.BJI67_15435"/>
<dbReference type="Proteomes" id="UP000029273">
    <property type="component" value="Unassembled WGS sequence"/>
</dbReference>
<dbReference type="PANTHER" id="PTHR46268:SF15">
    <property type="entry name" value="UNIVERSAL STRESS PROTEIN HP_0031"/>
    <property type="match status" value="1"/>
</dbReference>
<comment type="caution">
    <text evidence="3">The sequence shown here is derived from an EMBL/GenBank/DDBJ whole genome shotgun (WGS) entry which is preliminary data.</text>
</comment>
<comment type="similarity">
    <text evidence="1">Belongs to the universal stress protein A family.</text>
</comment>
<evidence type="ECO:0000313" key="4">
    <source>
        <dbReference type="Proteomes" id="UP000029273"/>
    </source>
</evidence>
<feature type="domain" description="UspA" evidence="2">
    <location>
        <begin position="1"/>
        <end position="140"/>
    </location>
</feature>
<name>A0A1A6C4Q2_9GAMM</name>
<evidence type="ECO:0000256" key="1">
    <source>
        <dbReference type="ARBA" id="ARBA00008791"/>
    </source>
</evidence>
<dbReference type="InterPro" id="IPR006016">
    <property type="entry name" value="UspA"/>
</dbReference>
<proteinExistence type="inferred from homology"/>
<protein>
    <recommendedName>
        <fullName evidence="2">UspA domain-containing protein</fullName>
    </recommendedName>
</protein>
<dbReference type="Gene3D" id="3.40.50.620">
    <property type="entry name" value="HUPs"/>
    <property type="match status" value="1"/>
</dbReference>
<dbReference type="RefSeq" id="WP_038088162.1">
    <property type="nucleotide sequence ID" value="NZ_JQSG02000003.1"/>
</dbReference>
<sequence length="155" mass="16743">MYHTILLAYDGTRECRIALRQGADLAVLCGASVVLLSVMPMSLGLSVGEGFNAGEILNADHERYQAILNEGVTRLHQRGLNAHGRLVLGDPVDQVVSVAREIEADLVVLGHSRRTTLTRWWRSSLGASLLDELECSILVAQHPGEAHAPAEVDVA</sequence>
<dbReference type="EMBL" id="JQSG02000003">
    <property type="protein sequence ID" value="OBS09538.1"/>
    <property type="molecule type" value="Genomic_DNA"/>
</dbReference>
<gene>
    <name evidence="3" type="ORF">Thpro_021866</name>
</gene>
<dbReference type="PANTHER" id="PTHR46268">
    <property type="entry name" value="STRESS RESPONSE PROTEIN NHAX"/>
    <property type="match status" value="1"/>
</dbReference>
<evidence type="ECO:0000259" key="2">
    <source>
        <dbReference type="Pfam" id="PF00582"/>
    </source>
</evidence>
<dbReference type="SUPFAM" id="SSF52402">
    <property type="entry name" value="Adenine nucleotide alpha hydrolases-like"/>
    <property type="match status" value="1"/>
</dbReference>
<organism evidence="3 4">
    <name type="scientific">Acidihalobacter prosperus</name>
    <dbReference type="NCBI Taxonomy" id="160660"/>
    <lineage>
        <taxon>Bacteria</taxon>
        <taxon>Pseudomonadati</taxon>
        <taxon>Pseudomonadota</taxon>
        <taxon>Gammaproteobacteria</taxon>
        <taxon>Chromatiales</taxon>
        <taxon>Ectothiorhodospiraceae</taxon>
        <taxon>Acidihalobacter</taxon>
    </lineage>
</organism>
<evidence type="ECO:0000313" key="3">
    <source>
        <dbReference type="EMBL" id="OBS09538.1"/>
    </source>
</evidence>